<evidence type="ECO:0000256" key="2">
    <source>
        <dbReference type="ARBA" id="ARBA00009368"/>
    </source>
</evidence>
<dbReference type="Proteomes" id="UP000728032">
    <property type="component" value="Unassembled WGS sequence"/>
</dbReference>
<feature type="compositionally biased region" description="Basic and acidic residues" evidence="7">
    <location>
        <begin position="253"/>
        <end position="266"/>
    </location>
</feature>
<evidence type="ECO:0000256" key="7">
    <source>
        <dbReference type="SAM" id="MobiDB-lite"/>
    </source>
</evidence>
<keyword evidence="5" id="KW-0539">Nucleus</keyword>
<evidence type="ECO:0000313" key="10">
    <source>
        <dbReference type="Proteomes" id="UP000728032"/>
    </source>
</evidence>
<dbReference type="GO" id="GO:0005669">
    <property type="term" value="C:transcription factor TFIID complex"/>
    <property type="evidence" value="ECO:0007669"/>
    <property type="project" value="InterPro"/>
</dbReference>
<dbReference type="GO" id="GO:0051123">
    <property type="term" value="P:RNA polymerase II preinitiation complex assembly"/>
    <property type="evidence" value="ECO:0007669"/>
    <property type="project" value="TreeGrafter"/>
</dbReference>
<dbReference type="AlphaFoldDB" id="A0A7R9QBS1"/>
<feature type="compositionally biased region" description="Basic and acidic residues" evidence="7">
    <location>
        <begin position="130"/>
        <end position="143"/>
    </location>
</feature>
<dbReference type="EMBL" id="CAJPVJ010000525">
    <property type="protein sequence ID" value="CAG2162757.1"/>
    <property type="molecule type" value="Genomic_DNA"/>
</dbReference>
<dbReference type="OrthoDB" id="153872at2759"/>
<evidence type="ECO:0000256" key="3">
    <source>
        <dbReference type="ARBA" id="ARBA00023015"/>
    </source>
</evidence>
<keyword evidence="6" id="KW-0175">Coiled coil</keyword>
<evidence type="ECO:0000313" key="9">
    <source>
        <dbReference type="EMBL" id="CAD7640030.1"/>
    </source>
</evidence>
<feature type="domain" description="TAFII55 protein conserved region" evidence="8">
    <location>
        <begin position="21"/>
        <end position="194"/>
    </location>
</feature>
<dbReference type="EMBL" id="OC915350">
    <property type="protein sequence ID" value="CAD7640030.1"/>
    <property type="molecule type" value="Genomic_DNA"/>
</dbReference>
<evidence type="ECO:0000259" key="8">
    <source>
        <dbReference type="SMART" id="SM01370"/>
    </source>
</evidence>
<feature type="region of interest" description="Disordered" evidence="7">
    <location>
        <begin position="210"/>
        <end position="278"/>
    </location>
</feature>
<keyword evidence="3" id="KW-0805">Transcription regulation</keyword>
<feature type="coiled-coil region" evidence="6">
    <location>
        <begin position="354"/>
        <end position="418"/>
    </location>
</feature>
<keyword evidence="10" id="KW-1185">Reference proteome</keyword>
<dbReference type="GO" id="GO:0016251">
    <property type="term" value="F:RNA polymerase II general transcription initiation factor activity"/>
    <property type="evidence" value="ECO:0007669"/>
    <property type="project" value="TreeGrafter"/>
</dbReference>
<evidence type="ECO:0000256" key="5">
    <source>
        <dbReference type="ARBA" id="ARBA00023242"/>
    </source>
</evidence>
<organism evidence="9">
    <name type="scientific">Oppiella nova</name>
    <dbReference type="NCBI Taxonomy" id="334625"/>
    <lineage>
        <taxon>Eukaryota</taxon>
        <taxon>Metazoa</taxon>
        <taxon>Ecdysozoa</taxon>
        <taxon>Arthropoda</taxon>
        <taxon>Chelicerata</taxon>
        <taxon>Arachnida</taxon>
        <taxon>Acari</taxon>
        <taxon>Acariformes</taxon>
        <taxon>Sarcoptiformes</taxon>
        <taxon>Oribatida</taxon>
        <taxon>Brachypylina</taxon>
        <taxon>Oppioidea</taxon>
        <taxon>Oppiidae</taxon>
        <taxon>Oppiella</taxon>
    </lineage>
</organism>
<dbReference type="PANTHER" id="PTHR12228">
    <property type="entry name" value="TRANSCRIPTION INITIATION FACTOR TFIID 55 KD SUBUNIT-RELATED"/>
    <property type="match status" value="1"/>
</dbReference>
<evidence type="ECO:0000256" key="1">
    <source>
        <dbReference type="ARBA" id="ARBA00004123"/>
    </source>
</evidence>
<dbReference type="SMART" id="SM01370">
    <property type="entry name" value="TAFII55_N"/>
    <property type="match status" value="1"/>
</dbReference>
<protein>
    <recommendedName>
        <fullName evidence="8">TAFII55 protein conserved region domain-containing protein</fullName>
    </recommendedName>
</protein>
<name>A0A7R9QBS1_9ACAR</name>
<dbReference type="InterPro" id="IPR006751">
    <property type="entry name" value="TAFII55_prot_cons_reg"/>
</dbReference>
<evidence type="ECO:0000256" key="4">
    <source>
        <dbReference type="ARBA" id="ARBA00023163"/>
    </source>
</evidence>
<dbReference type="PANTHER" id="PTHR12228:SF0">
    <property type="entry name" value="TATA-BOX BINDING PROTEIN ASSOCIATED FACTOR 7"/>
    <property type="match status" value="1"/>
</dbReference>
<comment type="subcellular location">
    <subcellularLocation>
        <location evidence="1">Nucleus</location>
    </subcellularLocation>
</comment>
<gene>
    <name evidence="9" type="ORF">ONB1V03_LOCUS2347</name>
</gene>
<feature type="region of interest" description="Disordered" evidence="7">
    <location>
        <begin position="110"/>
        <end position="160"/>
    </location>
</feature>
<feature type="compositionally biased region" description="Low complexity" evidence="7">
    <location>
        <begin position="113"/>
        <end position="129"/>
    </location>
</feature>
<evidence type="ECO:0000256" key="6">
    <source>
        <dbReference type="SAM" id="Coils"/>
    </source>
</evidence>
<comment type="similarity">
    <text evidence="2">Belongs to the TAF7 family.</text>
</comment>
<dbReference type="InterPro" id="IPR037817">
    <property type="entry name" value="TAF7"/>
</dbReference>
<accession>A0A7R9QBS1</accession>
<proteinExistence type="inferred from homology"/>
<dbReference type="Pfam" id="PF04658">
    <property type="entry name" value="TAFII55_N"/>
    <property type="match status" value="1"/>
</dbReference>
<reference evidence="9" key="1">
    <citation type="submission" date="2020-11" db="EMBL/GenBank/DDBJ databases">
        <authorList>
            <person name="Tran Van P."/>
        </authorList>
    </citation>
    <scope>NUCLEOTIDE SEQUENCE</scope>
</reference>
<dbReference type="CDD" id="cd08047">
    <property type="entry name" value="TAF7"/>
    <property type="match status" value="1"/>
</dbReference>
<feature type="compositionally biased region" description="Low complexity" evidence="7">
    <location>
        <begin position="212"/>
        <end position="225"/>
    </location>
</feature>
<sequence length="422" mass="46589">MPLEDNKPETLTTSTDTPYELESQFILRLPSLAAASLRAAVRSGVMNLKERLTVQIEPDIRRGTVRFDGWVLPAKIMDLPTIIESHKTLDGKNFYKTADICQLMVCKEDTDDTAGAPKPDDTTTTAAAADDPHGQRKGKDGKDRKHLWPHGITPPLKNARKKRFRKTLKKKYVDFPEIEKEVKRLFRTDNEAKSVRYEVVNADDELRADSMAKSSGARSPGRAAAGAGGGHGFDVGEHDIFGDVVSSSDDDDDTRHNRDDSGDDSRMSSSIRDALLMKDRSSPEKYVTEFSRGMLSDSAMGGDALATAGTSGAGNYGYDMDDEAMESSNAVDAMGAALAEDTAATSALERGQENEQLWDKLNEIEAEIQALQSQRLNQQMEMDNIENMALKQRFQSQINELKAQEGSKRREYDELQALLSGQ</sequence>
<keyword evidence="4" id="KW-0804">Transcription</keyword>